<feature type="transmembrane region" description="Helical" evidence="11">
    <location>
        <begin position="346"/>
        <end position="366"/>
    </location>
</feature>
<protein>
    <submittedName>
        <fullName evidence="14">Site-2 protease family protein</fullName>
    </submittedName>
</protein>
<keyword evidence="6" id="KW-0378">Hydrolase</keyword>
<keyword evidence="15" id="KW-1185">Reference proteome</keyword>
<dbReference type="CDD" id="cd23081">
    <property type="entry name" value="cpPDZ_EcRseP-like"/>
    <property type="match status" value="1"/>
</dbReference>
<keyword evidence="10 11" id="KW-0472">Membrane</keyword>
<dbReference type="GO" id="GO:0006508">
    <property type="term" value="P:proteolysis"/>
    <property type="evidence" value="ECO:0007669"/>
    <property type="project" value="UniProtKB-KW"/>
</dbReference>
<evidence type="ECO:0000256" key="3">
    <source>
        <dbReference type="ARBA" id="ARBA00007931"/>
    </source>
</evidence>
<organism evidence="14 15">
    <name type="scientific">Actinotalea lenta</name>
    <dbReference type="NCBI Taxonomy" id="3064654"/>
    <lineage>
        <taxon>Bacteria</taxon>
        <taxon>Bacillati</taxon>
        <taxon>Actinomycetota</taxon>
        <taxon>Actinomycetes</taxon>
        <taxon>Micrococcales</taxon>
        <taxon>Cellulomonadaceae</taxon>
        <taxon>Actinotalea</taxon>
    </lineage>
</organism>
<dbReference type="CDD" id="cd06163">
    <property type="entry name" value="S2P-M50_PDZ_RseP-like"/>
    <property type="match status" value="1"/>
</dbReference>
<comment type="similarity">
    <text evidence="3">Belongs to the peptidase M50B family.</text>
</comment>
<evidence type="ECO:0000256" key="7">
    <source>
        <dbReference type="ARBA" id="ARBA00022833"/>
    </source>
</evidence>
<comment type="caution">
    <text evidence="14">The sequence shown here is derived from an EMBL/GenBank/DDBJ whole genome shotgun (WGS) entry which is preliminary data.</text>
</comment>
<dbReference type="RefSeq" id="WP_304600979.1">
    <property type="nucleotide sequence ID" value="NZ_JAUQYO010000001.1"/>
</dbReference>
<dbReference type="GO" id="GO:0008233">
    <property type="term" value="F:peptidase activity"/>
    <property type="evidence" value="ECO:0007669"/>
    <property type="project" value="UniProtKB-KW"/>
</dbReference>
<dbReference type="InterPro" id="IPR041489">
    <property type="entry name" value="PDZ_6"/>
</dbReference>
<feature type="domain" description="PDZ" evidence="13">
    <location>
        <begin position="174"/>
        <end position="225"/>
    </location>
</feature>
<keyword evidence="9" id="KW-0482">Metalloprotease</keyword>
<evidence type="ECO:0000259" key="13">
    <source>
        <dbReference type="Pfam" id="PF17820"/>
    </source>
</evidence>
<keyword evidence="8 11" id="KW-1133">Transmembrane helix</keyword>
<dbReference type="InterPro" id="IPR008915">
    <property type="entry name" value="Peptidase_M50"/>
</dbReference>
<evidence type="ECO:0000256" key="9">
    <source>
        <dbReference type="ARBA" id="ARBA00023049"/>
    </source>
</evidence>
<evidence type="ECO:0000256" key="4">
    <source>
        <dbReference type="ARBA" id="ARBA00022670"/>
    </source>
</evidence>
<feature type="transmembrane region" description="Helical" evidence="11">
    <location>
        <begin position="122"/>
        <end position="147"/>
    </location>
</feature>
<evidence type="ECO:0000256" key="10">
    <source>
        <dbReference type="ARBA" id="ARBA00023136"/>
    </source>
</evidence>
<dbReference type="PANTHER" id="PTHR42837">
    <property type="entry name" value="REGULATOR OF SIGMA-E PROTEASE RSEP"/>
    <property type="match status" value="1"/>
</dbReference>
<sequence>MAYVVGLVVLLVGLLVSIALHEVGHMVPAKRFGVRVSQYMVGFGPTVWSRVRGETEYGVKGIPLGGYVRLIGMYPPKEALGRPPRAGRFAELVDGARQASAEEIRPGEDTRAFYRLSAPKKIVVMLGGPMMNLVIAAVLLTVIMAGIGLPGSQATTTVGSVGQCVTTQPTDSCTAADPRSPAVQAGLRPGDRIVSWGPRQISSWSDVQTAIKDVPGENIPVVVERDGRTVTLHVSPVVANRPVFGPDGTPKTDANGTLVVEPTRYVGFSPTAAIERQPLTAVPAALGNALGQTVAIVATLPGRLVDVTKAALGMQARSPSSVVGVVGVARLAGEIGEAPIGLSQRIAGWLSILASLNIALFVFNLIPLVPLDGGHVAGAIWEGARRAFARWRGLPRPAPSDVARMVPVAYGVFLVLVAMSLVLVVADLVAPVRI</sequence>
<dbReference type="InterPro" id="IPR036034">
    <property type="entry name" value="PDZ_sf"/>
</dbReference>
<dbReference type="PANTHER" id="PTHR42837:SF2">
    <property type="entry name" value="MEMBRANE METALLOPROTEASE ARASP2, CHLOROPLASTIC-RELATED"/>
    <property type="match status" value="1"/>
</dbReference>
<evidence type="ECO:0000256" key="2">
    <source>
        <dbReference type="ARBA" id="ARBA00004141"/>
    </source>
</evidence>
<proteinExistence type="inferred from homology"/>
<name>A0ABT9D9V0_9CELL</name>
<evidence type="ECO:0000259" key="12">
    <source>
        <dbReference type="Pfam" id="PF02163"/>
    </source>
</evidence>
<dbReference type="Pfam" id="PF17820">
    <property type="entry name" value="PDZ_6"/>
    <property type="match status" value="1"/>
</dbReference>
<dbReference type="Pfam" id="PF02163">
    <property type="entry name" value="Peptidase_M50"/>
    <property type="match status" value="1"/>
</dbReference>
<evidence type="ECO:0000256" key="1">
    <source>
        <dbReference type="ARBA" id="ARBA00001947"/>
    </source>
</evidence>
<gene>
    <name evidence="14" type="ORF">Q6348_09100</name>
</gene>
<keyword evidence="4 14" id="KW-0645">Protease</keyword>
<reference evidence="14 15" key="1">
    <citation type="submission" date="2023-07" db="EMBL/GenBank/DDBJ databases">
        <title>Description of novel actinomycetes strains, isolated from tidal flat sediment.</title>
        <authorList>
            <person name="Lu C."/>
        </authorList>
    </citation>
    <scope>NUCLEOTIDE SEQUENCE [LARGE SCALE GENOMIC DNA]</scope>
    <source>
        <strain evidence="14 15">SYSU T00b441</strain>
    </source>
</reference>
<dbReference type="SUPFAM" id="SSF50156">
    <property type="entry name" value="PDZ domain-like"/>
    <property type="match status" value="1"/>
</dbReference>
<keyword evidence="5 11" id="KW-0812">Transmembrane</keyword>
<evidence type="ECO:0000256" key="8">
    <source>
        <dbReference type="ARBA" id="ARBA00022989"/>
    </source>
</evidence>
<evidence type="ECO:0000256" key="5">
    <source>
        <dbReference type="ARBA" id="ARBA00022692"/>
    </source>
</evidence>
<dbReference type="Proteomes" id="UP001232536">
    <property type="component" value="Unassembled WGS sequence"/>
</dbReference>
<feature type="transmembrane region" description="Helical" evidence="11">
    <location>
        <begin position="408"/>
        <end position="430"/>
    </location>
</feature>
<feature type="domain" description="Peptidase M50" evidence="12">
    <location>
        <begin position="10"/>
        <end position="387"/>
    </location>
</feature>
<dbReference type="EMBL" id="JAUQYP010000001">
    <property type="protein sequence ID" value="MDO8107350.1"/>
    <property type="molecule type" value="Genomic_DNA"/>
</dbReference>
<comment type="subcellular location">
    <subcellularLocation>
        <location evidence="2">Membrane</location>
        <topology evidence="2">Multi-pass membrane protein</topology>
    </subcellularLocation>
</comment>
<comment type="cofactor">
    <cofactor evidence="1">
        <name>Zn(2+)</name>
        <dbReference type="ChEBI" id="CHEBI:29105"/>
    </cofactor>
</comment>
<evidence type="ECO:0000313" key="15">
    <source>
        <dbReference type="Proteomes" id="UP001232536"/>
    </source>
</evidence>
<evidence type="ECO:0000313" key="14">
    <source>
        <dbReference type="EMBL" id="MDO8107350.1"/>
    </source>
</evidence>
<accession>A0ABT9D9V0</accession>
<evidence type="ECO:0000256" key="11">
    <source>
        <dbReference type="SAM" id="Phobius"/>
    </source>
</evidence>
<evidence type="ECO:0000256" key="6">
    <source>
        <dbReference type="ARBA" id="ARBA00022801"/>
    </source>
</evidence>
<dbReference type="InterPro" id="IPR004387">
    <property type="entry name" value="Pept_M50_Zn"/>
</dbReference>
<dbReference type="Gene3D" id="2.30.42.10">
    <property type="match status" value="1"/>
</dbReference>
<keyword evidence="7" id="KW-0862">Zinc</keyword>